<dbReference type="SUPFAM" id="SSF49329">
    <property type="entry name" value="Cu,Zn superoxide dismutase-like"/>
    <property type="match status" value="1"/>
</dbReference>
<dbReference type="RefSeq" id="WP_380726080.1">
    <property type="nucleotide sequence ID" value="NZ_JBHTLK010000145.1"/>
</dbReference>
<dbReference type="Gene3D" id="2.60.40.200">
    <property type="entry name" value="Superoxide dismutase, copper/zinc binding domain"/>
    <property type="match status" value="1"/>
</dbReference>
<protein>
    <submittedName>
        <fullName evidence="3">Superoxide dismutase</fullName>
    </submittedName>
</protein>
<evidence type="ECO:0000256" key="2">
    <source>
        <dbReference type="SAM" id="SignalP"/>
    </source>
</evidence>
<proteinExistence type="inferred from homology"/>
<organism evidence="3 4">
    <name type="scientific">Saccharothrix hoggarensis</name>
    <dbReference type="NCBI Taxonomy" id="913853"/>
    <lineage>
        <taxon>Bacteria</taxon>
        <taxon>Bacillati</taxon>
        <taxon>Actinomycetota</taxon>
        <taxon>Actinomycetes</taxon>
        <taxon>Pseudonocardiales</taxon>
        <taxon>Pseudonocardiaceae</taxon>
        <taxon>Saccharothrix</taxon>
    </lineage>
</organism>
<sequence length="157" mass="16435">MHLAVALALAASFTPAVTGTLISYDPRVPVGARASVVSSSVDGGTVVLMRATGLLPDRDYGAHAHVNPCGAAPADAGPHYQHVQGGATDPAFANPRNEIWLDFTTDGRGQGFAYARLDWEFGERRPASIVLHEEHTHTEPGHAGTAGARLGCLTVPF</sequence>
<feature type="signal peptide" evidence="2">
    <location>
        <begin position="1"/>
        <end position="18"/>
    </location>
</feature>
<comment type="caution">
    <text evidence="3">The sequence shown here is derived from an EMBL/GenBank/DDBJ whole genome shotgun (WGS) entry which is preliminary data.</text>
</comment>
<accession>A0ABW3QZS3</accession>
<comment type="similarity">
    <text evidence="1">Belongs to the Cu-Zn superoxide dismutase family.</text>
</comment>
<dbReference type="Proteomes" id="UP001597168">
    <property type="component" value="Unassembled WGS sequence"/>
</dbReference>
<dbReference type="InterPro" id="IPR036423">
    <property type="entry name" value="SOD-like_Cu/Zn_dom_sf"/>
</dbReference>
<keyword evidence="4" id="KW-1185">Reference proteome</keyword>
<feature type="chain" id="PRO_5047422827" evidence="2">
    <location>
        <begin position="19"/>
        <end position="157"/>
    </location>
</feature>
<dbReference type="EMBL" id="JBHTLK010000145">
    <property type="protein sequence ID" value="MFD1150201.1"/>
    <property type="molecule type" value="Genomic_DNA"/>
</dbReference>
<keyword evidence="2" id="KW-0732">Signal</keyword>
<gene>
    <name evidence="3" type="ORF">ACFQ3T_23960</name>
</gene>
<evidence type="ECO:0000313" key="4">
    <source>
        <dbReference type="Proteomes" id="UP001597168"/>
    </source>
</evidence>
<reference evidence="4" key="1">
    <citation type="journal article" date="2019" name="Int. J. Syst. Evol. Microbiol.">
        <title>The Global Catalogue of Microorganisms (GCM) 10K type strain sequencing project: providing services to taxonomists for standard genome sequencing and annotation.</title>
        <authorList>
            <consortium name="The Broad Institute Genomics Platform"/>
            <consortium name="The Broad Institute Genome Sequencing Center for Infectious Disease"/>
            <person name="Wu L."/>
            <person name="Ma J."/>
        </authorList>
    </citation>
    <scope>NUCLEOTIDE SEQUENCE [LARGE SCALE GENOMIC DNA]</scope>
    <source>
        <strain evidence="4">CCUG 60214</strain>
    </source>
</reference>
<name>A0ABW3QZS3_9PSEU</name>
<evidence type="ECO:0000256" key="1">
    <source>
        <dbReference type="ARBA" id="ARBA00010457"/>
    </source>
</evidence>
<evidence type="ECO:0000313" key="3">
    <source>
        <dbReference type="EMBL" id="MFD1150201.1"/>
    </source>
</evidence>